<organism evidence="1 2">
    <name type="scientific">Penicillium citrinum</name>
    <dbReference type="NCBI Taxonomy" id="5077"/>
    <lineage>
        <taxon>Eukaryota</taxon>
        <taxon>Fungi</taxon>
        <taxon>Dikarya</taxon>
        <taxon>Ascomycota</taxon>
        <taxon>Pezizomycotina</taxon>
        <taxon>Eurotiomycetes</taxon>
        <taxon>Eurotiomycetidae</taxon>
        <taxon>Eurotiales</taxon>
        <taxon>Aspergillaceae</taxon>
        <taxon>Penicillium</taxon>
    </lineage>
</organism>
<sequence>MVLPLQRAWVKFVGPHSNNKGKSPCSTQIRDLSMSSFESISPILTRPELEYQILGLWKRVWLGLYEIDIEESRFHSDRLRTLYYGAGFLRWHDSYKELHNLLSRHFNRSLLQWNNGIASLKLSDSLSIFTLHAIYEVLVGYESEIRHLQQLYSLLQRRQLNLDGLYSARRSPSQMQLLKNEFNRIALPMVEAITVCDCRMNALNDYLREELNNEKQDGSSVKAEYAYFMAFPERRRGGFSGPSR</sequence>
<dbReference type="OrthoDB" id="4219547at2759"/>
<evidence type="ECO:0000313" key="1">
    <source>
        <dbReference type="EMBL" id="KAJ5221212.1"/>
    </source>
</evidence>
<dbReference type="Proteomes" id="UP001147733">
    <property type="component" value="Unassembled WGS sequence"/>
</dbReference>
<reference evidence="1" key="1">
    <citation type="submission" date="2022-11" db="EMBL/GenBank/DDBJ databases">
        <authorList>
            <person name="Petersen C."/>
        </authorList>
    </citation>
    <scope>NUCLEOTIDE SEQUENCE</scope>
    <source>
        <strain evidence="1">IBT 23319</strain>
    </source>
</reference>
<gene>
    <name evidence="1" type="ORF">N7469_010099</name>
</gene>
<comment type="caution">
    <text evidence="1">The sequence shown here is derived from an EMBL/GenBank/DDBJ whole genome shotgun (WGS) entry which is preliminary data.</text>
</comment>
<accession>A0A9W9NJR4</accession>
<proteinExistence type="predicted"/>
<dbReference type="RefSeq" id="XP_056496135.1">
    <property type="nucleotide sequence ID" value="XM_056649004.1"/>
</dbReference>
<dbReference type="GeneID" id="81388171"/>
<keyword evidence="2" id="KW-1185">Reference proteome</keyword>
<evidence type="ECO:0000313" key="2">
    <source>
        <dbReference type="Proteomes" id="UP001147733"/>
    </source>
</evidence>
<name>A0A9W9NJR4_PENCI</name>
<reference evidence="1" key="2">
    <citation type="journal article" date="2023" name="IMA Fungus">
        <title>Comparative genomic study of the Penicillium genus elucidates a diverse pangenome and 15 lateral gene transfer events.</title>
        <authorList>
            <person name="Petersen C."/>
            <person name="Sorensen T."/>
            <person name="Nielsen M.R."/>
            <person name="Sondergaard T.E."/>
            <person name="Sorensen J.L."/>
            <person name="Fitzpatrick D.A."/>
            <person name="Frisvad J.C."/>
            <person name="Nielsen K.L."/>
        </authorList>
    </citation>
    <scope>NUCLEOTIDE SEQUENCE</scope>
    <source>
        <strain evidence="1">IBT 23319</strain>
    </source>
</reference>
<dbReference type="EMBL" id="JAPQKT010000009">
    <property type="protein sequence ID" value="KAJ5221212.1"/>
    <property type="molecule type" value="Genomic_DNA"/>
</dbReference>
<dbReference type="AlphaFoldDB" id="A0A9W9NJR4"/>
<protein>
    <submittedName>
        <fullName evidence="1">Uncharacterized protein</fullName>
    </submittedName>
</protein>